<organism evidence="14 15">
    <name type="scientific">Clavispora lusitaniae</name>
    <name type="common">Candida lusitaniae</name>
    <dbReference type="NCBI Taxonomy" id="36911"/>
    <lineage>
        <taxon>Eukaryota</taxon>
        <taxon>Fungi</taxon>
        <taxon>Dikarya</taxon>
        <taxon>Ascomycota</taxon>
        <taxon>Saccharomycotina</taxon>
        <taxon>Pichiomycetes</taxon>
        <taxon>Metschnikowiaceae</taxon>
        <taxon>Clavispora</taxon>
    </lineage>
</organism>
<dbReference type="SMART" id="SM00487">
    <property type="entry name" value="DEXDc"/>
    <property type="match status" value="1"/>
</dbReference>
<sequence>MSELSKEEKLRRRQEQLAKWRSKKTSSSSQNEDREPAPLEKSSTATPEEQKKLDRQRKLEEWKRRKQEQQEGNSSGTTDAKKEDTPLEERQRRLEEWKQRRQTTEPGKEQSKGKSSLRKSGLLTRIPKTSTKIPHLMKRKAVFESDDESTSEPVFKKPLMKDIKFGDANDAKEGNEERAEVEAEDALDAFVQHLENEQMPELMSDVAMSEHEASDTEDSEAESDSDDKLLSLRLKNLQKGKELSVVDHDSVDYMPFRKDFYQESQSVSDLTEEEVEELRLQMEGIKVKGSNCPRPIWMWSQLGFSSTIMSLIEEKLEYKKPTPIQCQALPIIMSGRDILSIAKTGSGKTMAFVLPMLRHVQEQPPLSKGDGPIALLLSPTRELALQIFKQLSIFTKKLGISACCCYGGSSIELQIAELKKGCQVVVSTPGRLIDLLAANGGRVCNLRRVTYVVLDEADRMFDFGFEPQVNKIFSQVRPDRQSILFSATFARKMEMLAKAILHDPIQVIVGGISVVSQEITQRVELFEVTENDNEDTIEKRKFEKLLKVLKEFPSTKKLIFVEKQDSADKLMVKLLTENIPSLTIHGGKEQIDRKYAIKNFSDNDSGVDVLIATSIAARGLDVKGLGLVVNYDPANHMEDYVHRVGRTGRAGNTGVAYTFVTSKQERPITDLVKAMRLSKMPEDAIDQRLVEISNGFLTRVKDGEEKFRFGFGGKGLNKLDEIRNSHMALERKVYEAESGSISKNENTKTKWTNTEGTPEINGEKIDLPEFKIIEGRAEETSGPDKCKFHSRITINDLPQRARWYVVNRDSLGSIIEATSTSITNKGQYYAPNTKIPITTKIGGRNVPAPPKLYLLIEGLTEESVNEANKMIKQKMIEGLEIASKEENSIPTGKYSV</sequence>
<feature type="compositionally biased region" description="Basic and acidic residues" evidence="10">
    <location>
        <begin position="79"/>
        <end position="112"/>
    </location>
</feature>
<proteinExistence type="predicted"/>
<name>A0AA91Q0T5_CLALS</name>
<feature type="compositionally biased region" description="Acidic residues" evidence="10">
    <location>
        <begin position="215"/>
        <end position="225"/>
    </location>
</feature>
<dbReference type="PROSITE" id="PS51194">
    <property type="entry name" value="HELICASE_CTER"/>
    <property type="match status" value="1"/>
</dbReference>
<dbReference type="GO" id="GO:0003724">
    <property type="term" value="F:RNA helicase activity"/>
    <property type="evidence" value="ECO:0007669"/>
    <property type="project" value="UniProtKB-EC"/>
</dbReference>
<dbReference type="GO" id="GO:0003676">
    <property type="term" value="F:nucleic acid binding"/>
    <property type="evidence" value="ECO:0007669"/>
    <property type="project" value="InterPro"/>
</dbReference>
<dbReference type="InterPro" id="IPR011545">
    <property type="entry name" value="DEAD/DEAH_box_helicase_dom"/>
</dbReference>
<dbReference type="GO" id="GO:0016787">
    <property type="term" value="F:hydrolase activity"/>
    <property type="evidence" value="ECO:0007669"/>
    <property type="project" value="UniProtKB-KW"/>
</dbReference>
<dbReference type="CDD" id="cd18787">
    <property type="entry name" value="SF2_C_DEAD"/>
    <property type="match status" value="1"/>
</dbReference>
<evidence type="ECO:0000313" key="14">
    <source>
        <dbReference type="EMBL" id="OVF08969.1"/>
    </source>
</evidence>
<dbReference type="Pfam" id="PF00271">
    <property type="entry name" value="Helicase_C"/>
    <property type="match status" value="1"/>
</dbReference>
<evidence type="ECO:0000256" key="8">
    <source>
        <dbReference type="PROSITE-ProRule" id="PRU00552"/>
    </source>
</evidence>
<dbReference type="Gene3D" id="3.40.50.300">
    <property type="entry name" value="P-loop containing nucleotide triphosphate hydrolases"/>
    <property type="match status" value="2"/>
</dbReference>
<feature type="domain" description="DEAD-box RNA helicase Q" evidence="13">
    <location>
        <begin position="297"/>
        <end position="326"/>
    </location>
</feature>
<dbReference type="FunFam" id="3.40.50.300:FF:000079">
    <property type="entry name" value="probable ATP-dependent RNA helicase DDX17"/>
    <property type="match status" value="1"/>
</dbReference>
<keyword evidence="7" id="KW-0539">Nucleus</keyword>
<evidence type="ECO:0000256" key="10">
    <source>
        <dbReference type="SAM" id="MobiDB-lite"/>
    </source>
</evidence>
<comment type="caution">
    <text evidence="14">The sequence shown here is derived from an EMBL/GenBank/DDBJ whole genome shotgun (WGS) entry which is preliminary data.</text>
</comment>
<keyword evidence="5 14" id="KW-0347">Helicase</keyword>
<feature type="compositionally biased region" description="Basic and acidic residues" evidence="10">
    <location>
        <begin position="1"/>
        <end position="18"/>
    </location>
</feature>
<keyword evidence="3" id="KW-0547">Nucleotide-binding</keyword>
<accession>A0AA91Q0T5</accession>
<dbReference type="GO" id="GO:0005524">
    <property type="term" value="F:ATP binding"/>
    <property type="evidence" value="ECO:0007669"/>
    <property type="project" value="UniProtKB-KW"/>
</dbReference>
<dbReference type="Proteomes" id="UP000195602">
    <property type="component" value="Unassembled WGS sequence"/>
</dbReference>
<dbReference type="InterPro" id="IPR027417">
    <property type="entry name" value="P-loop_NTPase"/>
</dbReference>
<dbReference type="PROSITE" id="PS51195">
    <property type="entry name" value="Q_MOTIF"/>
    <property type="match status" value="1"/>
</dbReference>
<evidence type="ECO:0000256" key="3">
    <source>
        <dbReference type="ARBA" id="ARBA00022741"/>
    </source>
</evidence>
<dbReference type="SMART" id="SM00490">
    <property type="entry name" value="HELICc"/>
    <property type="match status" value="1"/>
</dbReference>
<feature type="compositionally biased region" description="Basic and acidic residues" evidence="10">
    <location>
        <begin position="48"/>
        <end position="69"/>
    </location>
</feature>
<evidence type="ECO:0000259" key="12">
    <source>
        <dbReference type="PROSITE" id="PS51194"/>
    </source>
</evidence>
<feature type="region of interest" description="Disordered" evidence="10">
    <location>
        <begin position="1"/>
        <end position="183"/>
    </location>
</feature>
<evidence type="ECO:0000256" key="1">
    <source>
        <dbReference type="ARBA" id="ARBA00004123"/>
    </source>
</evidence>
<dbReference type="InterPro" id="IPR001650">
    <property type="entry name" value="Helicase_C-like"/>
</dbReference>
<feature type="coiled-coil region" evidence="9">
    <location>
        <begin position="261"/>
        <end position="288"/>
    </location>
</feature>
<feature type="domain" description="Helicase ATP-binding" evidence="11">
    <location>
        <begin position="329"/>
        <end position="507"/>
    </location>
</feature>
<dbReference type="EMBL" id="LYUB02000006">
    <property type="protein sequence ID" value="OVF08969.1"/>
    <property type="molecule type" value="Genomic_DNA"/>
</dbReference>
<feature type="compositionally biased region" description="Basic and acidic residues" evidence="10">
    <location>
        <begin position="159"/>
        <end position="181"/>
    </location>
</feature>
<gene>
    <name evidence="14" type="ORF">A9F13_06g00968</name>
</gene>
<dbReference type="InterPro" id="IPR000629">
    <property type="entry name" value="RNA-helicase_DEAD-box_CS"/>
</dbReference>
<dbReference type="PROSITE" id="PS51192">
    <property type="entry name" value="HELICASE_ATP_BIND_1"/>
    <property type="match status" value="1"/>
</dbReference>
<evidence type="ECO:0000259" key="11">
    <source>
        <dbReference type="PROSITE" id="PS51192"/>
    </source>
</evidence>
<evidence type="ECO:0000256" key="5">
    <source>
        <dbReference type="ARBA" id="ARBA00022806"/>
    </source>
</evidence>
<dbReference type="AlphaFoldDB" id="A0AA91Q0T5"/>
<feature type="domain" description="Helicase C-terminal" evidence="12">
    <location>
        <begin position="541"/>
        <end position="697"/>
    </location>
</feature>
<dbReference type="CDD" id="cd17953">
    <property type="entry name" value="DEADc_DDX46"/>
    <property type="match status" value="1"/>
</dbReference>
<dbReference type="SUPFAM" id="SSF52540">
    <property type="entry name" value="P-loop containing nucleoside triphosphate hydrolases"/>
    <property type="match status" value="2"/>
</dbReference>
<dbReference type="KEGG" id="clus:A9F13_06g00968"/>
<dbReference type="EC" id="3.6.4.13" evidence="2"/>
<evidence type="ECO:0000259" key="13">
    <source>
        <dbReference type="PROSITE" id="PS51195"/>
    </source>
</evidence>
<comment type="subcellular location">
    <subcellularLocation>
        <location evidence="1">Nucleus</location>
    </subcellularLocation>
</comment>
<dbReference type="InterPro" id="IPR014001">
    <property type="entry name" value="Helicase_ATP-bd"/>
</dbReference>
<feature type="short sequence motif" description="Q motif" evidence="8">
    <location>
        <begin position="297"/>
        <end position="326"/>
    </location>
</feature>
<evidence type="ECO:0000256" key="7">
    <source>
        <dbReference type="ARBA" id="ARBA00023242"/>
    </source>
</evidence>
<dbReference type="PROSITE" id="PS00039">
    <property type="entry name" value="DEAD_ATP_HELICASE"/>
    <property type="match status" value="1"/>
</dbReference>
<evidence type="ECO:0000256" key="6">
    <source>
        <dbReference type="ARBA" id="ARBA00022840"/>
    </source>
</evidence>
<keyword evidence="9" id="KW-0175">Coiled coil</keyword>
<reference evidence="14 15" key="1">
    <citation type="submission" date="2017-04" db="EMBL/GenBank/DDBJ databases">
        <title>Draft genome of the yeast Clavispora lusitaniae type strain CBS 6936.</title>
        <authorList>
            <person name="Durrens P."/>
            <person name="Klopp C."/>
            <person name="Biteau N."/>
            <person name="Fitton-Ouhabi V."/>
            <person name="Dementhon K."/>
            <person name="Accoceberry I."/>
            <person name="Sherman D.J."/>
            <person name="Noel T."/>
        </authorList>
    </citation>
    <scope>NUCLEOTIDE SEQUENCE [LARGE SCALE GENOMIC DNA]</scope>
    <source>
        <strain evidence="14 15">CBS 6936</strain>
    </source>
</reference>
<dbReference type="GO" id="GO:0005634">
    <property type="term" value="C:nucleus"/>
    <property type="evidence" value="ECO:0007669"/>
    <property type="project" value="UniProtKB-SubCell"/>
</dbReference>
<keyword evidence="4" id="KW-0378">Hydrolase</keyword>
<evidence type="ECO:0000256" key="9">
    <source>
        <dbReference type="SAM" id="Coils"/>
    </source>
</evidence>
<dbReference type="Pfam" id="PF00270">
    <property type="entry name" value="DEAD"/>
    <property type="match status" value="1"/>
</dbReference>
<keyword evidence="6" id="KW-0067">ATP-binding</keyword>
<dbReference type="PANTHER" id="PTHR47958">
    <property type="entry name" value="ATP-DEPENDENT RNA HELICASE DBP3"/>
    <property type="match status" value="1"/>
</dbReference>
<feature type="region of interest" description="Disordered" evidence="10">
    <location>
        <begin position="206"/>
        <end position="227"/>
    </location>
</feature>
<protein>
    <recommendedName>
        <fullName evidence="2">RNA helicase</fullName>
        <ecNumber evidence="2">3.6.4.13</ecNumber>
    </recommendedName>
</protein>
<dbReference type="InterPro" id="IPR014014">
    <property type="entry name" value="RNA_helicase_DEAD_Q_motif"/>
</dbReference>
<evidence type="ECO:0000313" key="15">
    <source>
        <dbReference type="Proteomes" id="UP000195602"/>
    </source>
</evidence>
<evidence type="ECO:0000256" key="4">
    <source>
        <dbReference type="ARBA" id="ARBA00022801"/>
    </source>
</evidence>
<evidence type="ECO:0000256" key="2">
    <source>
        <dbReference type="ARBA" id="ARBA00012552"/>
    </source>
</evidence>